<dbReference type="Proteomes" id="UP000664521">
    <property type="component" value="Unassembled WGS sequence"/>
</dbReference>
<keyword evidence="3" id="KW-1185">Reference proteome</keyword>
<sequence length="213" mass="23317">MARKRIQADIIARQFVASIVPTDKDDGLRRGAWEKNRKDPRPEPEPEPPLNGPAYASYQPNAYNQNQQQQQQYSGPQYQTQQPAYYNANSYNAPNNPAGYGGQYPNNGGYAIPYSGQPSPPLAGQNQYGNYQNQQPQNSGMGSSYGPGAPGNYMPGQNTSSVPQGQSPFVPPQLPRPTTTGSLVSVAPPAPRYCSFHGLDRDWSCGQCQRLSY</sequence>
<accession>A0A8H3F1R2</accession>
<evidence type="ECO:0000313" key="3">
    <source>
        <dbReference type="Proteomes" id="UP000664521"/>
    </source>
</evidence>
<dbReference type="AlphaFoldDB" id="A0A8H3F1R2"/>
<comment type="caution">
    <text evidence="2">The sequence shown here is derived from an EMBL/GenBank/DDBJ whole genome shotgun (WGS) entry which is preliminary data.</text>
</comment>
<gene>
    <name evidence="2" type="ORF">HETSPECPRED_002957</name>
</gene>
<protein>
    <submittedName>
        <fullName evidence="2">Uncharacterized protein</fullName>
    </submittedName>
</protein>
<feature type="region of interest" description="Disordered" evidence="1">
    <location>
        <begin position="21"/>
        <end position="82"/>
    </location>
</feature>
<organism evidence="2 3">
    <name type="scientific">Heterodermia speciosa</name>
    <dbReference type="NCBI Taxonomy" id="116794"/>
    <lineage>
        <taxon>Eukaryota</taxon>
        <taxon>Fungi</taxon>
        <taxon>Dikarya</taxon>
        <taxon>Ascomycota</taxon>
        <taxon>Pezizomycotina</taxon>
        <taxon>Lecanoromycetes</taxon>
        <taxon>OSLEUM clade</taxon>
        <taxon>Lecanoromycetidae</taxon>
        <taxon>Caliciales</taxon>
        <taxon>Physciaceae</taxon>
        <taxon>Heterodermia</taxon>
    </lineage>
</organism>
<feature type="compositionally biased region" description="Basic and acidic residues" evidence="1">
    <location>
        <begin position="22"/>
        <end position="44"/>
    </location>
</feature>
<name>A0A8H3F1R2_9LECA</name>
<evidence type="ECO:0000256" key="1">
    <source>
        <dbReference type="SAM" id="MobiDB-lite"/>
    </source>
</evidence>
<dbReference type="EMBL" id="CAJPDS010000018">
    <property type="protein sequence ID" value="CAF9916591.1"/>
    <property type="molecule type" value="Genomic_DNA"/>
</dbReference>
<evidence type="ECO:0000313" key="2">
    <source>
        <dbReference type="EMBL" id="CAF9916591.1"/>
    </source>
</evidence>
<proteinExistence type="predicted"/>
<reference evidence="2" key="1">
    <citation type="submission" date="2021-03" db="EMBL/GenBank/DDBJ databases">
        <authorList>
            <person name="Tagirdzhanova G."/>
        </authorList>
    </citation>
    <scope>NUCLEOTIDE SEQUENCE</scope>
</reference>
<feature type="compositionally biased region" description="Low complexity" evidence="1">
    <location>
        <begin position="53"/>
        <end position="82"/>
    </location>
</feature>
<feature type="region of interest" description="Disordered" evidence="1">
    <location>
        <begin position="111"/>
        <end position="187"/>
    </location>
</feature>
<feature type="compositionally biased region" description="Polar residues" evidence="1">
    <location>
        <begin position="155"/>
        <end position="167"/>
    </location>
</feature>
<feature type="compositionally biased region" description="Low complexity" evidence="1">
    <location>
        <begin position="124"/>
        <end position="138"/>
    </location>
</feature>